<gene>
    <name evidence="5" type="ORF">OZZ16_08930</name>
</gene>
<dbReference type="SUPFAM" id="SSF54862">
    <property type="entry name" value="4Fe-4S ferredoxins"/>
    <property type="match status" value="1"/>
</dbReference>
<evidence type="ECO:0000256" key="1">
    <source>
        <dbReference type="ARBA" id="ARBA00022723"/>
    </source>
</evidence>
<dbReference type="Pfam" id="PF04432">
    <property type="entry name" value="FrhB_FdhB_C"/>
    <property type="match status" value="1"/>
</dbReference>
<feature type="domain" description="4Fe-4S ferredoxin-type" evidence="4">
    <location>
        <begin position="35"/>
        <end position="65"/>
    </location>
</feature>
<dbReference type="EMBL" id="JAPRBD010000009">
    <property type="protein sequence ID" value="MCZ0690034.1"/>
    <property type="molecule type" value="Genomic_DNA"/>
</dbReference>
<dbReference type="InterPro" id="IPR052977">
    <property type="entry name" value="Polyferredoxin-like_ET"/>
</dbReference>
<dbReference type="PROSITE" id="PS00198">
    <property type="entry name" value="4FE4S_FER_1"/>
    <property type="match status" value="2"/>
</dbReference>
<dbReference type="PANTHER" id="PTHR43193:SF2">
    <property type="entry name" value="POLYFERREDOXIN PROTEIN FWDF"/>
    <property type="match status" value="1"/>
</dbReference>
<feature type="domain" description="4Fe-4S ferredoxin-type" evidence="4">
    <location>
        <begin position="1"/>
        <end position="30"/>
    </location>
</feature>
<dbReference type="GO" id="GO:0051536">
    <property type="term" value="F:iron-sulfur cluster binding"/>
    <property type="evidence" value="ECO:0007669"/>
    <property type="project" value="UniProtKB-KW"/>
</dbReference>
<keyword evidence="1" id="KW-0479">Metal-binding</keyword>
<dbReference type="PANTHER" id="PTHR43193">
    <property type="match status" value="1"/>
</dbReference>
<evidence type="ECO:0000256" key="2">
    <source>
        <dbReference type="ARBA" id="ARBA00023004"/>
    </source>
</evidence>
<accession>A0AAJ1GDG4</accession>
<dbReference type="Pfam" id="PF12838">
    <property type="entry name" value="Fer4_7"/>
    <property type="match status" value="1"/>
</dbReference>
<dbReference type="PROSITE" id="PS51379">
    <property type="entry name" value="4FE4S_FER_2"/>
    <property type="match status" value="2"/>
</dbReference>
<sequence>MIEIKEKKNCCGCEACYNACPVQCISMERDEEGFKYPCVDTTKCIGCNKCEKVCPCIHKPYINKQYIEGYAAINKNLKERLNSSSGGIFSLLATKIIELGGVVIGSTMTDDCKEAMHIIVDNAEELNCLYGSKYLQSNINNIYSEVYEKLRNDKWVLFSGTPCQVEGLLNYLGNPYEKLICVDLICHGVPSPGIWKKHVENIEKKKHLKLKNVNFRCKKYNGYSDYGIMYQKSFYKSKEEDTYFQLFMKELTLRLSCYDCKFKGIVRNSDITLGDFWGIDDFAADLNDGNGTSIVVIQSEKGKKLFEEIKQSLALTTVEVDKVFATHNDAMTKSSLKPDNREAFWNDFHKLSYEQLCKKYIHISSKEKIKSVLRKIGVLEKIQKIREGGVTSNNNFGMLYIFKDND</sequence>
<protein>
    <submittedName>
        <fullName evidence="5">Coenzyme F420 hydrogenase/dehydrogenase, beta subunit C-terminal domain</fullName>
    </submittedName>
</protein>
<evidence type="ECO:0000313" key="6">
    <source>
        <dbReference type="Proteomes" id="UP001076974"/>
    </source>
</evidence>
<keyword evidence="3" id="KW-0411">Iron-sulfur</keyword>
<name>A0AAJ1GDG4_MEDGN</name>
<dbReference type="InterPro" id="IPR007525">
    <property type="entry name" value="FrhB_FdhB_C"/>
</dbReference>
<proteinExistence type="predicted"/>
<evidence type="ECO:0000259" key="4">
    <source>
        <dbReference type="PROSITE" id="PS51379"/>
    </source>
</evidence>
<organism evidence="5 6">
    <name type="scientific">Mediterraneibacter gnavus</name>
    <name type="common">Ruminococcus gnavus</name>
    <dbReference type="NCBI Taxonomy" id="33038"/>
    <lineage>
        <taxon>Bacteria</taxon>
        <taxon>Bacillati</taxon>
        <taxon>Bacillota</taxon>
        <taxon>Clostridia</taxon>
        <taxon>Lachnospirales</taxon>
        <taxon>Lachnospiraceae</taxon>
        <taxon>Mediterraneibacter</taxon>
    </lineage>
</organism>
<comment type="caution">
    <text evidence="5">The sequence shown here is derived from an EMBL/GenBank/DDBJ whole genome shotgun (WGS) entry which is preliminary data.</text>
</comment>
<reference evidence="5" key="1">
    <citation type="submission" date="2022-11" db="EMBL/GenBank/DDBJ databases">
        <title>Temperate bacteriophages infecting mucin-degrading bacterium Ruminococcus gnavus from the human gut.</title>
        <authorList>
            <person name="Buttimer C."/>
        </authorList>
    </citation>
    <scope>NUCLEOTIDE SEQUENCE</scope>
    <source>
        <strain evidence="5">CCUG 52279</strain>
    </source>
</reference>
<dbReference type="InterPro" id="IPR017900">
    <property type="entry name" value="4Fe4S_Fe_S_CS"/>
</dbReference>
<dbReference type="RefSeq" id="WP_268806682.1">
    <property type="nucleotide sequence ID" value="NZ_JAPRBD010000009.1"/>
</dbReference>
<evidence type="ECO:0000256" key="3">
    <source>
        <dbReference type="ARBA" id="ARBA00023014"/>
    </source>
</evidence>
<dbReference type="InterPro" id="IPR017896">
    <property type="entry name" value="4Fe4S_Fe-S-bd"/>
</dbReference>
<dbReference type="Gene3D" id="3.30.70.20">
    <property type="match status" value="1"/>
</dbReference>
<dbReference type="AlphaFoldDB" id="A0AAJ1GDG4"/>
<evidence type="ECO:0000313" key="5">
    <source>
        <dbReference type="EMBL" id="MCZ0690034.1"/>
    </source>
</evidence>
<keyword evidence="2" id="KW-0408">Iron</keyword>
<dbReference type="GO" id="GO:0046872">
    <property type="term" value="F:metal ion binding"/>
    <property type="evidence" value="ECO:0007669"/>
    <property type="project" value="UniProtKB-KW"/>
</dbReference>
<dbReference type="Proteomes" id="UP001076974">
    <property type="component" value="Unassembled WGS sequence"/>
</dbReference>